<keyword evidence="8" id="KW-0175">Coiled coil</keyword>
<dbReference type="EC" id="2.7.10.2" evidence="13"/>
<dbReference type="SUPFAM" id="SSF52540">
    <property type="entry name" value="P-loop containing nucleoside triphosphate hydrolases"/>
    <property type="match status" value="1"/>
</dbReference>
<evidence type="ECO:0000259" key="12">
    <source>
        <dbReference type="Pfam" id="PF13807"/>
    </source>
</evidence>
<feature type="domain" description="Tyrosine-protein kinase G-rich" evidence="12">
    <location>
        <begin position="415"/>
        <end position="486"/>
    </location>
</feature>
<dbReference type="CDD" id="cd05387">
    <property type="entry name" value="BY-kinase"/>
    <property type="match status" value="1"/>
</dbReference>
<evidence type="ECO:0000256" key="1">
    <source>
        <dbReference type="ARBA" id="ARBA00004651"/>
    </source>
</evidence>
<dbReference type="PANTHER" id="PTHR32309:SF13">
    <property type="entry name" value="FERRIC ENTEROBACTIN TRANSPORT PROTEIN FEPE"/>
    <property type="match status" value="1"/>
</dbReference>
<keyword evidence="14" id="KW-1185">Reference proteome</keyword>
<accession>A0A8I1KJ81</accession>
<comment type="subcellular location">
    <subcellularLocation>
        <location evidence="1">Cell membrane</location>
        <topology evidence="1">Multi-pass membrane protein</topology>
    </subcellularLocation>
</comment>
<keyword evidence="2" id="KW-1003">Cell membrane</keyword>
<feature type="transmembrane region" description="Helical" evidence="9">
    <location>
        <begin position="63"/>
        <end position="82"/>
    </location>
</feature>
<dbReference type="GO" id="GO:0005886">
    <property type="term" value="C:plasma membrane"/>
    <property type="evidence" value="ECO:0007669"/>
    <property type="project" value="UniProtKB-SubCell"/>
</dbReference>
<gene>
    <name evidence="13" type="ORF">JDN41_03280</name>
</gene>
<keyword evidence="6 9" id="KW-1133">Transmembrane helix</keyword>
<dbReference type="InterPro" id="IPR050445">
    <property type="entry name" value="Bact_polysacc_biosynth/exp"/>
</dbReference>
<feature type="domain" description="Polysaccharide chain length determinant N-terminal" evidence="11">
    <location>
        <begin position="51"/>
        <end position="137"/>
    </location>
</feature>
<dbReference type="InterPro" id="IPR027417">
    <property type="entry name" value="P-loop_NTPase"/>
</dbReference>
<dbReference type="GO" id="GO:0004715">
    <property type="term" value="F:non-membrane spanning protein tyrosine kinase activity"/>
    <property type="evidence" value="ECO:0007669"/>
    <property type="project" value="UniProtKB-EC"/>
</dbReference>
<evidence type="ECO:0000313" key="14">
    <source>
        <dbReference type="Proteomes" id="UP000623250"/>
    </source>
</evidence>
<dbReference type="Pfam" id="PF01656">
    <property type="entry name" value="CbiA"/>
    <property type="match status" value="1"/>
</dbReference>
<dbReference type="InterPro" id="IPR002586">
    <property type="entry name" value="CobQ/CobB/MinD/ParA_Nub-bd_dom"/>
</dbReference>
<dbReference type="Gene3D" id="3.40.50.300">
    <property type="entry name" value="P-loop containing nucleotide triphosphate hydrolases"/>
    <property type="match status" value="1"/>
</dbReference>
<reference evidence="13 14" key="1">
    <citation type="submission" date="2020-12" db="EMBL/GenBank/DDBJ databases">
        <title>Revised draft genomes of Rhodomicrobium vannielii ATCC 17100 and Rhodomicrobium udaipurense JA643.</title>
        <authorList>
            <person name="Conners E.M."/>
            <person name="Davenport E.J."/>
            <person name="Bose A."/>
        </authorList>
    </citation>
    <scope>NUCLEOTIDE SEQUENCE [LARGE SCALE GENOMIC DNA]</scope>
    <source>
        <strain evidence="13 14">JA643</strain>
    </source>
</reference>
<keyword evidence="5" id="KW-0067">ATP-binding</keyword>
<evidence type="ECO:0000256" key="5">
    <source>
        <dbReference type="ARBA" id="ARBA00022840"/>
    </source>
</evidence>
<dbReference type="Pfam" id="PF13807">
    <property type="entry name" value="GNVR"/>
    <property type="match status" value="1"/>
</dbReference>
<keyword evidence="13" id="KW-0808">Transferase</keyword>
<keyword evidence="4" id="KW-0547">Nucleotide-binding</keyword>
<dbReference type="InterPro" id="IPR032807">
    <property type="entry name" value="GNVR"/>
</dbReference>
<dbReference type="GO" id="GO:0005524">
    <property type="term" value="F:ATP binding"/>
    <property type="evidence" value="ECO:0007669"/>
    <property type="project" value="UniProtKB-KW"/>
</dbReference>
<evidence type="ECO:0000256" key="6">
    <source>
        <dbReference type="ARBA" id="ARBA00022989"/>
    </source>
</evidence>
<dbReference type="Pfam" id="PF02706">
    <property type="entry name" value="Wzz"/>
    <property type="match status" value="1"/>
</dbReference>
<evidence type="ECO:0000259" key="11">
    <source>
        <dbReference type="Pfam" id="PF02706"/>
    </source>
</evidence>
<dbReference type="EMBL" id="JAEMUK010000007">
    <property type="protein sequence ID" value="MBJ7542574.1"/>
    <property type="molecule type" value="Genomic_DNA"/>
</dbReference>
<evidence type="ECO:0000313" key="13">
    <source>
        <dbReference type="EMBL" id="MBJ7542574.1"/>
    </source>
</evidence>
<evidence type="ECO:0000256" key="3">
    <source>
        <dbReference type="ARBA" id="ARBA00022692"/>
    </source>
</evidence>
<keyword evidence="13" id="KW-0418">Kinase</keyword>
<evidence type="ECO:0000256" key="9">
    <source>
        <dbReference type="SAM" id="Phobius"/>
    </source>
</evidence>
<keyword evidence="3 9" id="KW-0812">Transmembrane</keyword>
<dbReference type="RefSeq" id="WP_037237604.1">
    <property type="nucleotide sequence ID" value="NZ_JAEMUK010000007.1"/>
</dbReference>
<evidence type="ECO:0000256" key="7">
    <source>
        <dbReference type="ARBA" id="ARBA00023136"/>
    </source>
</evidence>
<evidence type="ECO:0000259" key="10">
    <source>
        <dbReference type="Pfam" id="PF01656"/>
    </source>
</evidence>
<feature type="coiled-coil region" evidence="8">
    <location>
        <begin position="239"/>
        <end position="266"/>
    </location>
</feature>
<dbReference type="PANTHER" id="PTHR32309">
    <property type="entry name" value="TYROSINE-PROTEIN KINASE"/>
    <property type="match status" value="1"/>
</dbReference>
<evidence type="ECO:0000256" key="2">
    <source>
        <dbReference type="ARBA" id="ARBA00022475"/>
    </source>
</evidence>
<name>A0A8I1KJ81_9HYPH</name>
<dbReference type="NCBIfam" id="TIGR01007">
    <property type="entry name" value="eps_fam"/>
    <property type="match status" value="1"/>
</dbReference>
<organism evidence="13 14">
    <name type="scientific">Rhodomicrobium udaipurense</name>
    <dbReference type="NCBI Taxonomy" id="1202716"/>
    <lineage>
        <taxon>Bacteria</taxon>
        <taxon>Pseudomonadati</taxon>
        <taxon>Pseudomonadota</taxon>
        <taxon>Alphaproteobacteria</taxon>
        <taxon>Hyphomicrobiales</taxon>
        <taxon>Hyphomicrobiaceae</taxon>
        <taxon>Rhodomicrobium</taxon>
    </lineage>
</organism>
<evidence type="ECO:0000256" key="8">
    <source>
        <dbReference type="SAM" id="Coils"/>
    </source>
</evidence>
<protein>
    <submittedName>
        <fullName evidence="13">Polysaccharide biosynthesis tyrosine autokinase</fullName>
        <ecNumber evidence="13">2.7.10.2</ecNumber>
    </submittedName>
</protein>
<dbReference type="InterPro" id="IPR005702">
    <property type="entry name" value="Wzc-like_C"/>
</dbReference>
<keyword evidence="7 9" id="KW-0472">Membrane</keyword>
<proteinExistence type="predicted"/>
<comment type="caution">
    <text evidence="13">The sequence shown here is derived from an EMBL/GenBank/DDBJ whole genome shotgun (WGS) entry which is preliminary data.</text>
</comment>
<feature type="domain" description="CobQ/CobB/MinD/ParA nucleotide binding" evidence="10">
    <location>
        <begin position="554"/>
        <end position="726"/>
    </location>
</feature>
<dbReference type="Proteomes" id="UP000623250">
    <property type="component" value="Unassembled WGS sequence"/>
</dbReference>
<sequence length="763" mass="83312">MRDSQRDLGDERRALVPSQSAAIAQLKGDNYGPQGYGQSPGEEESDLAVVLRQYLYMVLKRKWLILGTALVSTVLGSVFTLLKTPLYSASVRIQIEREPAKILEGGTTSPTEAGTTDFLRTQYELIKSRAMAERVVSMQRLYDDVGFFKPRDVSALGLLGAALFSSSKKELPLPTARQGWAVGIVLSNVAVLPVANSRLVDVRYSDPSAVRAQQIANGYADAYIASNLDKRFEANSYAKTFLDDQIKQLKIRMEEAEKALLVFAEQEKMVEVSDKASIAENNLAAANAALGQLISERIKNEQLWRQLESSTAINLPQLLSNPVIEVLRGQRKALETVYQEKLENFKPSFPTMVQISNKIKEIDRQLAAEVKTIRNSLKAAYETSLAQESEMKGRIETLRGEVLDLQKKGIQYNILKREVETNRGLYNSLLQRSKEVNIAGGVGTNNIFIVDRALVPDAPSEPNFPRALLISLALGLCTGIGISFMLEMLDDRVRTPEEIEQLSALSTLGIIPRQEFAEGLDQALKDPRSAIAEAYRSLATTLQFSTESGLPRSIAVTSAGPGEGKSTTSVAIARHFAQMGHKVLLIDADLRNPSLHKKLRLNNVVGLTNYLTGQSLPPEVLQRTDHPNLAFMASGPLPPNAADLLSGTRLYSLVSLGGDVFDLIVFDAPPLLGLADAQLLANASAGTIFVIAAGEKGKGMIRSALRRLQLARITLLGAVLTKFDSKAVGYNYGYGYGYEYGQSAYTYGNSTDAKPQLAKPGLN</sequence>
<dbReference type="AlphaFoldDB" id="A0A8I1KJ81"/>
<dbReference type="InterPro" id="IPR003856">
    <property type="entry name" value="LPS_length_determ_N"/>
</dbReference>
<evidence type="ECO:0000256" key="4">
    <source>
        <dbReference type="ARBA" id="ARBA00022741"/>
    </source>
</evidence>